<comment type="caution">
    <text evidence="1">The sequence shown here is derived from an EMBL/GenBank/DDBJ whole genome shotgun (WGS) entry which is preliminary data.</text>
</comment>
<sequence>MAIYDHVNVKLTETDSDAMSLMARVSKSLRQGGVEKRAIDKVINEALSGNYDKALATIMKYVNVH</sequence>
<protein>
    <submittedName>
        <fullName evidence="1">Uncharacterized protein</fullName>
    </submittedName>
</protein>
<organism evidence="1 2">
    <name type="scientific">Phyllobacterium myrsinacearum</name>
    <dbReference type="NCBI Taxonomy" id="28101"/>
    <lineage>
        <taxon>Bacteria</taxon>
        <taxon>Pseudomonadati</taxon>
        <taxon>Pseudomonadota</taxon>
        <taxon>Alphaproteobacteria</taxon>
        <taxon>Hyphomicrobiales</taxon>
        <taxon>Phyllobacteriaceae</taxon>
        <taxon>Phyllobacterium</taxon>
    </lineage>
</organism>
<gene>
    <name evidence="1" type="ORF">FHW16_002003</name>
</gene>
<evidence type="ECO:0000313" key="1">
    <source>
        <dbReference type="EMBL" id="MBA8878291.1"/>
    </source>
</evidence>
<name>A0A839EEC3_9HYPH</name>
<dbReference type="AlphaFoldDB" id="A0A839EEC3"/>
<proteinExistence type="predicted"/>
<dbReference type="Proteomes" id="UP000549052">
    <property type="component" value="Unassembled WGS sequence"/>
</dbReference>
<keyword evidence="2" id="KW-1185">Reference proteome</keyword>
<dbReference type="RefSeq" id="WP_182549012.1">
    <property type="nucleotide sequence ID" value="NZ_JACGXN010000002.1"/>
</dbReference>
<reference evidence="1 2" key="1">
    <citation type="submission" date="2020-07" db="EMBL/GenBank/DDBJ databases">
        <title>Genomic Encyclopedia of Type Strains, Phase IV (KMG-V): Genome sequencing to study the core and pangenomes of soil and plant-associated prokaryotes.</title>
        <authorList>
            <person name="Whitman W."/>
        </authorList>
    </citation>
    <scope>NUCLEOTIDE SEQUENCE [LARGE SCALE GENOMIC DNA]</scope>
    <source>
        <strain evidence="1 2">AN3</strain>
    </source>
</reference>
<dbReference type="EMBL" id="JACGXN010000002">
    <property type="protein sequence ID" value="MBA8878291.1"/>
    <property type="molecule type" value="Genomic_DNA"/>
</dbReference>
<evidence type="ECO:0000313" key="2">
    <source>
        <dbReference type="Proteomes" id="UP000549052"/>
    </source>
</evidence>
<accession>A0A839EEC3</accession>